<accession>A0A1Y2D6T2</accession>
<comment type="caution">
    <text evidence="7">The sequence shown here is derived from an EMBL/GenBank/DDBJ whole genome shotgun (WGS) entry which is preliminary data.</text>
</comment>
<protein>
    <submittedName>
        <fullName evidence="7">Metallo-dependent phosphatase-like protein</fullName>
    </submittedName>
</protein>
<feature type="region of interest" description="Disordered" evidence="5">
    <location>
        <begin position="570"/>
        <end position="589"/>
    </location>
</feature>
<dbReference type="GO" id="GO:0016020">
    <property type="term" value="C:membrane"/>
    <property type="evidence" value="ECO:0007669"/>
    <property type="project" value="UniProtKB-SubCell"/>
</dbReference>
<keyword evidence="8" id="KW-1185">Reference proteome</keyword>
<keyword evidence="3" id="KW-1133">Transmembrane helix</keyword>
<dbReference type="OrthoDB" id="5977743at2759"/>
<dbReference type="InterPro" id="IPR029052">
    <property type="entry name" value="Metallo-depent_PP-like"/>
</dbReference>
<comment type="subcellular location">
    <subcellularLocation>
        <location evidence="1">Membrane</location>
        <topology evidence="1">Multi-pass membrane protein</topology>
    </subcellularLocation>
</comment>
<evidence type="ECO:0000256" key="3">
    <source>
        <dbReference type="ARBA" id="ARBA00022989"/>
    </source>
</evidence>
<dbReference type="InterPro" id="IPR004843">
    <property type="entry name" value="Calcineurin-like_PHP"/>
</dbReference>
<evidence type="ECO:0000256" key="5">
    <source>
        <dbReference type="SAM" id="MobiDB-lite"/>
    </source>
</evidence>
<dbReference type="Pfam" id="PF00149">
    <property type="entry name" value="Metallophos"/>
    <property type="match status" value="1"/>
</dbReference>
<feature type="compositionally biased region" description="Low complexity" evidence="5">
    <location>
        <begin position="440"/>
        <end position="450"/>
    </location>
</feature>
<dbReference type="InterPro" id="IPR033308">
    <property type="entry name" value="PGAP5/Cdc1/Ted1"/>
</dbReference>
<feature type="compositionally biased region" description="Gly residues" evidence="5">
    <location>
        <begin position="475"/>
        <end position="485"/>
    </location>
</feature>
<dbReference type="Proteomes" id="UP000193467">
    <property type="component" value="Unassembled WGS sequence"/>
</dbReference>
<feature type="compositionally biased region" description="Polar residues" evidence="5">
    <location>
        <begin position="575"/>
        <end position="586"/>
    </location>
</feature>
<dbReference type="GO" id="GO:0016787">
    <property type="term" value="F:hydrolase activity"/>
    <property type="evidence" value="ECO:0007669"/>
    <property type="project" value="InterPro"/>
</dbReference>
<evidence type="ECO:0000256" key="2">
    <source>
        <dbReference type="ARBA" id="ARBA00022692"/>
    </source>
</evidence>
<dbReference type="FunCoup" id="A0A1Y2D6T2">
    <property type="interactions" value="203"/>
</dbReference>
<feature type="region of interest" description="Disordered" evidence="5">
    <location>
        <begin position="440"/>
        <end position="547"/>
    </location>
</feature>
<dbReference type="SUPFAM" id="SSF56300">
    <property type="entry name" value="Metallo-dependent phosphatases"/>
    <property type="match status" value="1"/>
</dbReference>
<dbReference type="EMBL" id="MCGR01000094">
    <property type="protein sequence ID" value="ORY54864.1"/>
    <property type="molecule type" value="Genomic_DNA"/>
</dbReference>
<dbReference type="PANTHER" id="PTHR13315">
    <property type="entry name" value="METALLO PHOSPHOESTERASE RELATED"/>
    <property type="match status" value="1"/>
</dbReference>
<sequence>MSTRSSVSSPIIRKPSLLRSAPRRRTSPPLPRPLLQTLRALIVLLVLWCEYGTFYSHASWCSFDDSPSSKGRVWDPSLGTSGGWRADTSWLGAQPWHVLVVADPQLLDMRSYPGRNWLARWLGVKFTDNYARKAWSFVKGSRGKDGPLDSVVWLGDLLDSGVESVDRKEHSHYVHRFNLLFPLPRAETTSTLHKSLHPPIPAIYMPGNHDLGLHLPSAALASYGRERFQEAFGPTMGEKEWGGWDVVWIDSMALLENAVEAAEAREWIEKVGRRPSTRPRVLFSHIPLYRPEGTPCGRERESPRALRQGAGKNYQNEMDEVTTKWLIETLRPTIIYSGDDHDSCVINHPYFAPGSGSPVVETTVKAFSMAMGVRRPGYSLLSLYPPTSSLDPSSATFTQTNCTLPDQLSIWLHVYLPLFALVTLSLLLPKLYRHIESSINSRRNASARSNGLPVHRHKKSLSRQIFASSRSSGSARGGGGGGGGGYEEREEKHADEYAEDSDSQFPTFPFSPSPNDDYGYHSGLDSDALPTSNHPSSARLSAYDDQEAPSRVRRVSRVWLWEKGDKNPFSEAIDPSTSGRYSTRHPSSSSSSSLARLETFLLRCGPVGRWVLRPVVKMLRQAVGRVMWAPNLLGRWLGGTAVGEIVGTTMGQVVEVAWPGFAAWALVWVWCLV</sequence>
<feature type="compositionally biased region" description="Basic and acidic residues" evidence="5">
    <location>
        <begin position="486"/>
        <end position="496"/>
    </location>
</feature>
<evidence type="ECO:0000259" key="6">
    <source>
        <dbReference type="Pfam" id="PF00149"/>
    </source>
</evidence>
<feature type="domain" description="Calcineurin-like phosphoesterase" evidence="6">
    <location>
        <begin position="98"/>
        <end position="341"/>
    </location>
</feature>
<keyword evidence="4" id="KW-0472">Membrane</keyword>
<dbReference type="STRING" id="106004.A0A1Y2D6T2"/>
<dbReference type="PANTHER" id="PTHR13315:SF4">
    <property type="entry name" value="METALLOPHOSPHOESTERASE, ISOFORM E"/>
    <property type="match status" value="1"/>
</dbReference>
<name>A0A1Y2D6T2_9BASI</name>
<dbReference type="Gene3D" id="3.60.21.10">
    <property type="match status" value="1"/>
</dbReference>
<dbReference type="AlphaFoldDB" id="A0A1Y2D6T2"/>
<dbReference type="GO" id="GO:0006506">
    <property type="term" value="P:GPI anchor biosynthetic process"/>
    <property type="evidence" value="ECO:0007669"/>
    <property type="project" value="InterPro"/>
</dbReference>
<feature type="compositionally biased region" description="Polar residues" evidence="5">
    <location>
        <begin position="529"/>
        <end position="539"/>
    </location>
</feature>
<dbReference type="InParanoid" id="A0A1Y2D6T2"/>
<evidence type="ECO:0000313" key="7">
    <source>
        <dbReference type="EMBL" id="ORY54864.1"/>
    </source>
</evidence>
<dbReference type="GO" id="GO:0005783">
    <property type="term" value="C:endoplasmic reticulum"/>
    <property type="evidence" value="ECO:0007669"/>
    <property type="project" value="TreeGrafter"/>
</dbReference>
<gene>
    <name evidence="7" type="ORF">BCR35DRAFT_310220</name>
</gene>
<evidence type="ECO:0000313" key="8">
    <source>
        <dbReference type="Proteomes" id="UP000193467"/>
    </source>
</evidence>
<evidence type="ECO:0000256" key="1">
    <source>
        <dbReference type="ARBA" id="ARBA00004141"/>
    </source>
</evidence>
<feature type="compositionally biased region" description="Low complexity" evidence="5">
    <location>
        <begin position="503"/>
        <end position="517"/>
    </location>
</feature>
<evidence type="ECO:0000256" key="4">
    <source>
        <dbReference type="ARBA" id="ARBA00023136"/>
    </source>
</evidence>
<proteinExistence type="predicted"/>
<reference evidence="7 8" key="1">
    <citation type="submission" date="2016-07" db="EMBL/GenBank/DDBJ databases">
        <title>Pervasive Adenine N6-methylation of Active Genes in Fungi.</title>
        <authorList>
            <consortium name="DOE Joint Genome Institute"/>
            <person name="Mondo S.J."/>
            <person name="Dannebaum R.O."/>
            <person name="Kuo R.C."/>
            <person name="Labutti K."/>
            <person name="Haridas S."/>
            <person name="Kuo A."/>
            <person name="Salamov A."/>
            <person name="Ahrendt S.R."/>
            <person name="Lipzen A."/>
            <person name="Sullivan W."/>
            <person name="Andreopoulos W.B."/>
            <person name="Clum A."/>
            <person name="Lindquist E."/>
            <person name="Daum C."/>
            <person name="Ramamoorthy G.K."/>
            <person name="Gryganskyi A."/>
            <person name="Culley D."/>
            <person name="Magnuson J.K."/>
            <person name="James T.Y."/>
            <person name="O'Malley M.A."/>
            <person name="Stajich J.E."/>
            <person name="Spatafora J.W."/>
            <person name="Visel A."/>
            <person name="Grigoriev I.V."/>
        </authorList>
    </citation>
    <scope>NUCLEOTIDE SEQUENCE [LARGE SCALE GENOMIC DNA]</scope>
    <source>
        <strain evidence="7 8">62-1032</strain>
    </source>
</reference>
<organism evidence="7 8">
    <name type="scientific">Leucosporidium creatinivorum</name>
    <dbReference type="NCBI Taxonomy" id="106004"/>
    <lineage>
        <taxon>Eukaryota</taxon>
        <taxon>Fungi</taxon>
        <taxon>Dikarya</taxon>
        <taxon>Basidiomycota</taxon>
        <taxon>Pucciniomycotina</taxon>
        <taxon>Microbotryomycetes</taxon>
        <taxon>Leucosporidiales</taxon>
        <taxon>Leucosporidium</taxon>
    </lineage>
</organism>
<keyword evidence="2" id="KW-0812">Transmembrane</keyword>